<evidence type="ECO:0000256" key="1">
    <source>
        <dbReference type="SAM" id="SignalP"/>
    </source>
</evidence>
<dbReference type="Gene3D" id="2.60.40.3140">
    <property type="match status" value="1"/>
</dbReference>
<accession>A0A7X0J681</accession>
<feature type="signal peptide" evidence="1">
    <location>
        <begin position="1"/>
        <end position="20"/>
    </location>
</feature>
<dbReference type="GO" id="GO:0006508">
    <property type="term" value="P:proteolysis"/>
    <property type="evidence" value="ECO:0007669"/>
    <property type="project" value="UniProtKB-KW"/>
</dbReference>
<dbReference type="GO" id="GO:0008233">
    <property type="term" value="F:peptidase activity"/>
    <property type="evidence" value="ECO:0007669"/>
    <property type="project" value="UniProtKB-KW"/>
</dbReference>
<dbReference type="Gene3D" id="2.60.120.1130">
    <property type="match status" value="1"/>
</dbReference>
<dbReference type="Proteomes" id="UP000521017">
    <property type="component" value="Unassembled WGS sequence"/>
</dbReference>
<dbReference type="SUPFAM" id="SSF54001">
    <property type="entry name" value="Cysteine proteinases"/>
    <property type="match status" value="1"/>
</dbReference>
<feature type="chain" id="PRO_5030628349" evidence="1">
    <location>
        <begin position="21"/>
        <end position="632"/>
    </location>
</feature>
<reference evidence="3 4" key="1">
    <citation type="submission" date="2020-08" db="EMBL/GenBank/DDBJ databases">
        <title>Genomic Encyclopedia of Type Strains, Phase IV (KMG-V): Genome sequencing to study the core and pangenomes of soil and plant-associated prokaryotes.</title>
        <authorList>
            <person name="Whitman W."/>
        </authorList>
    </citation>
    <scope>NUCLEOTIDE SEQUENCE [LARGE SCALE GENOMIC DNA]</scope>
    <source>
        <strain evidence="3 4">M2T3</strain>
    </source>
</reference>
<sequence>MKLNTCLFLALLCCTGLASAQETYDTAGIPAELLTKSTAVVRMEEQNFTVKNTHNATYNYKIAITVLNKNGDGFSYMSEYYDKFSSIYNLKAVMYDAKGIKIRSYKSSDFKDESITSEGTMYDDNRRKGLVFLNATYPYTIEYSYSKDYNGYLSFPSWEPIEAYDLAIEKSSYTLEIPKSINFRYLKSEQLKTDSTVTDTKTTYKWACQKLPAFEHEPMSVGLKNLVPWVTASPNEFEYDNSKGNVENWKNLGSWVYQLSNSGQILPENTKAIVKTLIASAKTDKEKIAILYQYLQSNTRYVGVQLGIGGFKPITAEKVAAVNYGDCKALSNYMKALLSEAGIASHLVIIGSGLPSLKTKYASFGQANHMILCVPAAKDTTWLECTSQHTPVGYIGDDNAARTVLLVTEEGGKLVNTPVYTPEANLQSRKTTVLLAPDRSAAIHIKTSYCNAQYEGMLRMLLIEPVEQRKKLMNNLGIPNMEISSASFLQPDKTSPKIEEDIVLNSSQMLTQGGDKLFLTLNLLNRRESVPAKVENRKTSFSVPYGYRDTDEIIYTLPEGYKAEFVPQDILLESEFGKYTAKAVLKDNTIVYTRNQQMNSKKYTPEKYKDLVDFYKKIYLADKQKVVLAKVN</sequence>
<gene>
    <name evidence="3" type="ORF">HDF25_004027</name>
</gene>
<name>A0A7X0J681_9SPHI</name>
<dbReference type="Pfam" id="PF12969">
    <property type="entry name" value="DUF3857"/>
    <property type="match status" value="1"/>
</dbReference>
<proteinExistence type="predicted"/>
<dbReference type="AlphaFoldDB" id="A0A7X0J681"/>
<dbReference type="InterPro" id="IPR024618">
    <property type="entry name" value="DUF3857"/>
</dbReference>
<dbReference type="Gene3D" id="3.10.620.30">
    <property type="match status" value="1"/>
</dbReference>
<keyword evidence="3" id="KW-0645">Protease</keyword>
<keyword evidence="1" id="KW-0732">Signal</keyword>
<evidence type="ECO:0000313" key="3">
    <source>
        <dbReference type="EMBL" id="MBB6501850.1"/>
    </source>
</evidence>
<dbReference type="InterPro" id="IPR038765">
    <property type="entry name" value="Papain-like_cys_pep_sf"/>
</dbReference>
<evidence type="ECO:0000313" key="4">
    <source>
        <dbReference type="Proteomes" id="UP000521017"/>
    </source>
</evidence>
<protein>
    <submittedName>
        <fullName evidence="3">Transglutaminase-like putative cysteine protease</fullName>
    </submittedName>
</protein>
<organism evidence="3 4">
    <name type="scientific">Pedobacter cryoconitis</name>
    <dbReference type="NCBI Taxonomy" id="188932"/>
    <lineage>
        <taxon>Bacteria</taxon>
        <taxon>Pseudomonadati</taxon>
        <taxon>Bacteroidota</taxon>
        <taxon>Sphingobacteriia</taxon>
        <taxon>Sphingobacteriales</taxon>
        <taxon>Sphingobacteriaceae</taxon>
        <taxon>Pedobacter</taxon>
    </lineage>
</organism>
<keyword evidence="3" id="KW-0378">Hydrolase</keyword>
<dbReference type="EMBL" id="JACHCC010000011">
    <property type="protein sequence ID" value="MBB6501850.1"/>
    <property type="molecule type" value="Genomic_DNA"/>
</dbReference>
<comment type="caution">
    <text evidence="3">The sequence shown here is derived from an EMBL/GenBank/DDBJ whole genome shotgun (WGS) entry which is preliminary data.</text>
</comment>
<feature type="domain" description="DUF3857" evidence="2">
    <location>
        <begin position="54"/>
        <end position="214"/>
    </location>
</feature>
<evidence type="ECO:0000259" key="2">
    <source>
        <dbReference type="Pfam" id="PF12969"/>
    </source>
</evidence>
<dbReference type="RefSeq" id="WP_184628010.1">
    <property type="nucleotide sequence ID" value="NZ_JACHCC010000011.1"/>
</dbReference>